<dbReference type="Gene3D" id="2.40.50.140">
    <property type="entry name" value="Nucleic acid-binding proteins"/>
    <property type="match status" value="1"/>
</dbReference>
<evidence type="ECO:0000313" key="8">
    <source>
        <dbReference type="Proteomes" id="UP000595220"/>
    </source>
</evidence>
<accession>A0AAP9Y839</accession>
<name>A0AAP9Y839_9ACTO</name>
<keyword evidence="3 5" id="KW-1133">Transmembrane helix</keyword>
<keyword evidence="2 5" id="KW-0812">Transmembrane</keyword>
<dbReference type="PANTHER" id="PTHR33507:SF3">
    <property type="entry name" value="INNER MEMBRANE PROTEIN YBBJ"/>
    <property type="match status" value="1"/>
</dbReference>
<comment type="subcellular location">
    <subcellularLocation>
        <location evidence="1">Membrane</location>
        <topology evidence="1">Multi-pass membrane protein</topology>
    </subcellularLocation>
</comment>
<evidence type="ECO:0000256" key="1">
    <source>
        <dbReference type="ARBA" id="ARBA00004141"/>
    </source>
</evidence>
<evidence type="ECO:0000256" key="2">
    <source>
        <dbReference type="ARBA" id="ARBA00022692"/>
    </source>
</evidence>
<proteinExistence type="predicted"/>
<dbReference type="Pfam" id="PF01957">
    <property type="entry name" value="NfeD"/>
    <property type="match status" value="1"/>
</dbReference>
<feature type="domain" description="NfeD-like C-terminal" evidence="6">
    <location>
        <begin position="84"/>
        <end position="138"/>
    </location>
</feature>
<reference evidence="7 8" key="1">
    <citation type="submission" date="2020-12" db="EMBL/GenBank/DDBJ databases">
        <title>FDA dAtabase for Regulatory Grade micrObial Sequences (FDA-ARGOS): Supporting development and validation of Infectious Disease Dx tests.</title>
        <authorList>
            <person name="Sproer C."/>
            <person name="Gronow S."/>
            <person name="Severitt S."/>
            <person name="Schroder I."/>
            <person name="Tallon L."/>
            <person name="Sadzewicz L."/>
            <person name="Zhao X."/>
            <person name="Boylan J."/>
            <person name="Ott S."/>
            <person name="Bowen H."/>
            <person name="Vavikolanu K."/>
            <person name="Mehta A."/>
            <person name="Aluvathingal J."/>
            <person name="Nadendla S."/>
            <person name="Lowell S."/>
            <person name="Myers T."/>
            <person name="Yan Y."/>
            <person name="Sichtig H."/>
        </authorList>
    </citation>
    <scope>NUCLEOTIDE SEQUENCE [LARGE SCALE GENOMIC DNA]</scope>
    <source>
        <strain evidence="7 8">FDAARGOS_985</strain>
    </source>
</reference>
<evidence type="ECO:0000259" key="6">
    <source>
        <dbReference type="Pfam" id="PF01957"/>
    </source>
</evidence>
<dbReference type="AlphaFoldDB" id="A0AAP9Y839"/>
<protein>
    <submittedName>
        <fullName evidence="7">NfeD family protein</fullName>
    </submittedName>
</protein>
<evidence type="ECO:0000256" key="4">
    <source>
        <dbReference type="ARBA" id="ARBA00023136"/>
    </source>
</evidence>
<feature type="transmembrane region" description="Helical" evidence="5">
    <location>
        <begin position="7"/>
        <end position="40"/>
    </location>
</feature>
<dbReference type="InterPro" id="IPR052165">
    <property type="entry name" value="Membrane_assoc_protease"/>
</dbReference>
<dbReference type="InterPro" id="IPR002810">
    <property type="entry name" value="NfeD-like_C"/>
</dbReference>
<dbReference type="EMBL" id="CP066065">
    <property type="protein sequence ID" value="QQC44522.1"/>
    <property type="molecule type" value="Genomic_DNA"/>
</dbReference>
<evidence type="ECO:0000256" key="5">
    <source>
        <dbReference type="SAM" id="Phobius"/>
    </source>
</evidence>
<sequence length="160" mass="16395">MSVWWLWILGAALCGIVEVVSVSFVFLMFAIGALAAGIAAVLGASIPVQVVVFVVVSVALLAVLRPFLKGRIDRSGSDVRTNTDALVGKSAYVTETVGERHGRIQFSGGEWSARTEGPTLAVGAQVRVDRIDGATAIVSALGSSAPTPGNPYAGPAASGE</sequence>
<keyword evidence="4 5" id="KW-0472">Membrane</keyword>
<keyword evidence="8" id="KW-1185">Reference proteome</keyword>
<gene>
    <name evidence="7" type="ORF">I6H42_03775</name>
</gene>
<evidence type="ECO:0000313" key="7">
    <source>
        <dbReference type="EMBL" id="QQC44522.1"/>
    </source>
</evidence>
<dbReference type="GO" id="GO:0005886">
    <property type="term" value="C:plasma membrane"/>
    <property type="evidence" value="ECO:0007669"/>
    <property type="project" value="TreeGrafter"/>
</dbReference>
<dbReference type="RefSeq" id="WP_074632534.1">
    <property type="nucleotide sequence ID" value="NZ_CP066065.1"/>
</dbReference>
<feature type="transmembrane region" description="Helical" evidence="5">
    <location>
        <begin position="46"/>
        <end position="64"/>
    </location>
</feature>
<dbReference type="SUPFAM" id="SSF141322">
    <property type="entry name" value="NfeD domain-like"/>
    <property type="match status" value="1"/>
</dbReference>
<organism evidence="7 8">
    <name type="scientific">Schaalia meyeri</name>
    <dbReference type="NCBI Taxonomy" id="52773"/>
    <lineage>
        <taxon>Bacteria</taxon>
        <taxon>Bacillati</taxon>
        <taxon>Actinomycetota</taxon>
        <taxon>Actinomycetes</taxon>
        <taxon>Actinomycetales</taxon>
        <taxon>Actinomycetaceae</taxon>
        <taxon>Schaalia</taxon>
    </lineage>
</organism>
<dbReference type="Proteomes" id="UP000595220">
    <property type="component" value="Chromosome"/>
</dbReference>
<evidence type="ECO:0000256" key="3">
    <source>
        <dbReference type="ARBA" id="ARBA00022989"/>
    </source>
</evidence>
<dbReference type="InterPro" id="IPR012340">
    <property type="entry name" value="NA-bd_OB-fold"/>
</dbReference>
<dbReference type="PANTHER" id="PTHR33507">
    <property type="entry name" value="INNER MEMBRANE PROTEIN YBBJ"/>
    <property type="match status" value="1"/>
</dbReference>